<name>A0A4C1T5F1_EUMVA</name>
<gene>
    <name evidence="2" type="ORF">EVAR_77176_1</name>
</gene>
<organism evidence="2 3">
    <name type="scientific">Eumeta variegata</name>
    <name type="common">Bagworm moth</name>
    <name type="synonym">Eumeta japonica</name>
    <dbReference type="NCBI Taxonomy" id="151549"/>
    <lineage>
        <taxon>Eukaryota</taxon>
        <taxon>Metazoa</taxon>
        <taxon>Ecdysozoa</taxon>
        <taxon>Arthropoda</taxon>
        <taxon>Hexapoda</taxon>
        <taxon>Insecta</taxon>
        <taxon>Pterygota</taxon>
        <taxon>Neoptera</taxon>
        <taxon>Endopterygota</taxon>
        <taxon>Lepidoptera</taxon>
        <taxon>Glossata</taxon>
        <taxon>Ditrysia</taxon>
        <taxon>Tineoidea</taxon>
        <taxon>Psychidae</taxon>
        <taxon>Oiketicinae</taxon>
        <taxon>Eumeta</taxon>
    </lineage>
</organism>
<dbReference type="AlphaFoldDB" id="A0A4C1T5F1"/>
<dbReference type="EMBL" id="BGZK01000031">
    <property type="protein sequence ID" value="GBP08491.1"/>
    <property type="molecule type" value="Genomic_DNA"/>
</dbReference>
<comment type="caution">
    <text evidence="2">The sequence shown here is derived from an EMBL/GenBank/DDBJ whole genome shotgun (WGS) entry which is preliminary data.</text>
</comment>
<dbReference type="Proteomes" id="UP000299102">
    <property type="component" value="Unassembled WGS sequence"/>
</dbReference>
<feature type="region of interest" description="Disordered" evidence="1">
    <location>
        <begin position="58"/>
        <end position="103"/>
    </location>
</feature>
<protein>
    <submittedName>
        <fullName evidence="2">Uncharacterized protein</fullName>
    </submittedName>
</protein>
<accession>A0A4C1T5F1</accession>
<feature type="compositionally biased region" description="Basic residues" evidence="1">
    <location>
        <begin position="72"/>
        <end position="85"/>
    </location>
</feature>
<evidence type="ECO:0000256" key="1">
    <source>
        <dbReference type="SAM" id="MobiDB-lite"/>
    </source>
</evidence>
<evidence type="ECO:0000313" key="3">
    <source>
        <dbReference type="Proteomes" id="UP000299102"/>
    </source>
</evidence>
<keyword evidence="3" id="KW-1185">Reference proteome</keyword>
<proteinExistence type="predicted"/>
<sequence>MGNSRVVGGGEPSMQAAQRHGVPLAGRAAVAAALAARTAQGARPEERALLVAGLRALRRQHAARRGGAAPAGRRRRRTRARRPHPHPPPPSPHAAALHTMHRTPALPNAATRRARLSTPLSLLPDYGGKLTFKSRLRSVTEEMNL</sequence>
<reference evidence="2 3" key="1">
    <citation type="journal article" date="2019" name="Commun. Biol.">
        <title>The bagworm genome reveals a unique fibroin gene that provides high tensile strength.</title>
        <authorList>
            <person name="Kono N."/>
            <person name="Nakamura H."/>
            <person name="Ohtoshi R."/>
            <person name="Tomita M."/>
            <person name="Numata K."/>
            <person name="Arakawa K."/>
        </authorList>
    </citation>
    <scope>NUCLEOTIDE SEQUENCE [LARGE SCALE GENOMIC DNA]</scope>
</reference>
<evidence type="ECO:0000313" key="2">
    <source>
        <dbReference type="EMBL" id="GBP08491.1"/>
    </source>
</evidence>
<feature type="region of interest" description="Disordered" evidence="1">
    <location>
        <begin position="1"/>
        <end position="24"/>
    </location>
</feature>